<dbReference type="Pfam" id="PF00521">
    <property type="entry name" value="DNA_topoisoIV"/>
    <property type="match status" value="1"/>
</dbReference>
<dbReference type="Gene3D" id="3.90.199.10">
    <property type="entry name" value="Topoisomerase II, domain 5"/>
    <property type="match status" value="1"/>
</dbReference>
<feature type="compositionally biased region" description="Basic and acidic residues" evidence="16">
    <location>
        <begin position="1209"/>
        <end position="1218"/>
    </location>
</feature>
<dbReference type="Pfam" id="PF00204">
    <property type="entry name" value="DNA_gyraseB"/>
    <property type="match status" value="1"/>
</dbReference>
<evidence type="ECO:0000256" key="16">
    <source>
        <dbReference type="SAM" id="MobiDB-lite"/>
    </source>
</evidence>
<dbReference type="InterPro" id="IPR013760">
    <property type="entry name" value="Topo_IIA-like_dom_sf"/>
</dbReference>
<feature type="compositionally biased region" description="Basic and acidic residues" evidence="16">
    <location>
        <begin position="1292"/>
        <end position="1318"/>
    </location>
</feature>
<feature type="compositionally biased region" description="Acidic residues" evidence="16">
    <location>
        <begin position="1112"/>
        <end position="1126"/>
    </location>
</feature>
<evidence type="ECO:0000256" key="3">
    <source>
        <dbReference type="ARBA" id="ARBA00001946"/>
    </source>
</evidence>
<dbReference type="Gene3D" id="3.30.1360.40">
    <property type="match status" value="1"/>
</dbReference>
<dbReference type="GO" id="GO:0005524">
    <property type="term" value="F:ATP binding"/>
    <property type="evidence" value="ECO:0007669"/>
    <property type="project" value="UniProtKB-UniRule"/>
</dbReference>
<dbReference type="InterPro" id="IPR013506">
    <property type="entry name" value="Topo_IIA_bsu_dom2"/>
</dbReference>
<dbReference type="FunFam" id="3.30.1490.30:FF:000001">
    <property type="entry name" value="DNA topoisomerase 2"/>
    <property type="match status" value="1"/>
</dbReference>
<evidence type="ECO:0000256" key="11">
    <source>
        <dbReference type="ARBA" id="ARBA00023029"/>
    </source>
</evidence>
<dbReference type="PROSITE" id="PS00177">
    <property type="entry name" value="TOPOISOMERASE_II"/>
    <property type="match status" value="1"/>
</dbReference>
<dbReference type="KEGG" id="tca:656003"/>
<feature type="compositionally biased region" description="Acidic residues" evidence="16">
    <location>
        <begin position="1349"/>
        <end position="1358"/>
    </location>
</feature>
<dbReference type="OrthoDB" id="276498at2759"/>
<feature type="domain" description="Topo IIA-type catalytic" evidence="18">
    <location>
        <begin position="729"/>
        <end position="1197"/>
    </location>
</feature>
<comment type="similarity">
    <text evidence="4 15">Belongs to the type II topoisomerase family.</text>
</comment>
<dbReference type="FunFam" id="3.30.565.10:FF:000004">
    <property type="entry name" value="DNA topoisomerase 2"/>
    <property type="match status" value="1"/>
</dbReference>
<dbReference type="FunFam" id="3.30.230.10:FF:000008">
    <property type="entry name" value="DNA topoisomerase 2"/>
    <property type="match status" value="1"/>
</dbReference>
<feature type="compositionally biased region" description="Basic residues" evidence="16">
    <location>
        <begin position="1219"/>
        <end position="1230"/>
    </location>
</feature>
<evidence type="ECO:0000256" key="7">
    <source>
        <dbReference type="ARBA" id="ARBA00022723"/>
    </source>
</evidence>
<feature type="compositionally biased region" description="Basic residues" evidence="16">
    <location>
        <begin position="1509"/>
        <end position="1518"/>
    </location>
</feature>
<dbReference type="PANTHER" id="PTHR10169:SF38">
    <property type="entry name" value="DNA TOPOISOMERASE 2"/>
    <property type="match status" value="1"/>
</dbReference>
<dbReference type="InterPro" id="IPR002205">
    <property type="entry name" value="Topo_IIA_dom_A"/>
</dbReference>
<sequence length="1557" mass="178288">MSDIKSMFAKMATTKDSGGGGDNGESPPKPPAPKPKPKPKQTIEETYQKKSQLEHILLRPDTYIGSVEKVDENMWVYDRDTEMIIQKNISYVPGLYKIFDEILVNAADNKQRDNTMDCIKIEINQDDNVISVWNNGQGIPVAMHKSENMYVPTMIFGHLLTSSNYNDKEEKVTGGRNGYGAKLCNIFSTKFTVETATKEYKRHFKQVWGNNMTKASEPKIKDHFGEDFTKITFSPDLVKFKMEKLEDDIVSLMCRRAFDVAASTRGVKVFLNGKRVPVKNFKDYVDFFTKGKDEDGNEKCKVVYEVCNERWEVAMTLSDRGFQQMSFVNSIATTKGGRHVDYVTEMIVKQIIEVLKKRNKGGVAIKPFQVKNHMWIFINCLIVNPTFDSQTKENMTLQAKSFGSKCTLSEKFITQVVKSGIVESVLSWAKFKAQTELEKKTAGKKQSKLKGIPKLEDANEAGTKNGLRCTLILTEGDSAKSLAVSGLGVIGRDYYGVFPLRGKLLNVREATHKQILENQEINNLIKILGLQYKKKYNTDEDMRTLRYGKVMIMTDQDQDGSHIKGLLINFIHYNWPELLRRDFLEEFITPIVKAKKRNETLSFYSLPEFEEWKSNTPNHRTYQIKYYKGLGTSDSKEAKEYFSDMARHRIRFRYKGPEDDDHIVLAFSKKHIEHRKEWLTNFMVESRRRKELGLAEKYLYAKDTKSVSYTDFVNLELVLFSNADNIRSIPCLVDGLKPGQRKVMFTCFKRNDKREVKVAQLAGSVAEMSAYHHGEVSLCMTIVNLAQNFVGSNNINLLEPRGQFGTRMAGGKDSASPRYIFTKMSPLTRMIFNPSDDYLLKHEFEDNQKIEPVWYIPIIPMVLVNGADGIGTGWMTKIPNYNPRELVKNIRAMLDQEEPTNMVPWYKNFIGSIVDCGDNRYVASGEIAIIGDNRVEITELPIGTWTQNYKENVLEPLLHGSEKVKAVIQDYKEYNTDTTVKFIITFLPGQLETLENEAGLHKTFKLQSLISTSSMCVFDELGCIRRYDSVTDILKDYYKLRLTMYQKRKDYLEGMLKAEASKLSNQARFIMEKCDRTLVVENKKRKVIIDELIKRGYEPDPVKDWKQRVATEDGDEEAPAEEEEAPATEQTTKKPVDPEKAFQNSTDVQKFDYLLGMSMWMLTEEKKNELLRQRDIKLQELETLKKKTHCDLWREDLDAFMEKLDEVEEKERNDEAGIKPKKAQAGRKKINLAETMPSPIAKRVEPKISDDMKKRIQTAIKDKKKKMVKKESTIEELEEKDEFDLLVQNKKTLKDKIGTPEEAEKKVKAKKAKDELKQTKLNFKKKSPEPKLNGTPKKRGKKAKTTSSDEGDDDEFNSDFESPVVRERAPTKRQAAAKQIKYNLNSSEDEDSGEAELFDNDAVIEPKTNQGTMEISSDSENESPPPRHETSEDLFDSLVGRTKSDDDVPAKTETQKRRILSDSDSDVPEEETKKSKPKKKKVEANNEDKKPKQVRKKKKKSDDEEGSGKKAKGKGKKKKDLDSDVEIDSSSPPPVKSSRAPRNIKQTKYVFDSDESD</sequence>
<gene>
    <name evidence="19" type="primary">AUGUSTUS-3.0.2_03811</name>
    <name evidence="19" type="ORF">TcasGA2_TC003811</name>
</gene>
<dbReference type="InterPro" id="IPR020568">
    <property type="entry name" value="Ribosomal_Su5_D2-typ_SF"/>
</dbReference>
<feature type="compositionally biased region" description="Basic and acidic residues" evidence="16">
    <location>
        <begin position="1131"/>
        <end position="1140"/>
    </location>
</feature>
<evidence type="ECO:0000313" key="19">
    <source>
        <dbReference type="EMBL" id="EFA01344.2"/>
    </source>
</evidence>
<organism evidence="19 20">
    <name type="scientific">Tribolium castaneum</name>
    <name type="common">Red flour beetle</name>
    <dbReference type="NCBI Taxonomy" id="7070"/>
    <lineage>
        <taxon>Eukaryota</taxon>
        <taxon>Metazoa</taxon>
        <taxon>Ecdysozoa</taxon>
        <taxon>Arthropoda</taxon>
        <taxon>Hexapoda</taxon>
        <taxon>Insecta</taxon>
        <taxon>Pterygota</taxon>
        <taxon>Neoptera</taxon>
        <taxon>Endopterygota</taxon>
        <taxon>Coleoptera</taxon>
        <taxon>Polyphaga</taxon>
        <taxon>Cucujiformia</taxon>
        <taxon>Tenebrionidae</taxon>
        <taxon>Tenebrionidae incertae sedis</taxon>
        <taxon>Tribolium</taxon>
    </lineage>
</organism>
<dbReference type="InterPro" id="IPR013758">
    <property type="entry name" value="Topo_IIA_A/C_ab"/>
</dbReference>
<dbReference type="Gene3D" id="3.40.50.670">
    <property type="match status" value="1"/>
</dbReference>
<dbReference type="InterPro" id="IPR018522">
    <property type="entry name" value="TopoIIA_CS"/>
</dbReference>
<feature type="compositionally biased region" description="Acidic residues" evidence="16">
    <location>
        <begin position="1387"/>
        <end position="1399"/>
    </location>
</feature>
<protein>
    <recommendedName>
        <fullName evidence="6 15">DNA topoisomerase 2</fullName>
        <ecNumber evidence="5 15">5.6.2.2</ecNumber>
    </recommendedName>
</protein>
<dbReference type="GO" id="GO:0005634">
    <property type="term" value="C:nucleus"/>
    <property type="evidence" value="ECO:0000318"/>
    <property type="project" value="GO_Central"/>
</dbReference>
<dbReference type="InterPro" id="IPR013757">
    <property type="entry name" value="Topo_IIA_A_a_sf"/>
</dbReference>
<dbReference type="InterPro" id="IPR003594">
    <property type="entry name" value="HATPase_dom"/>
</dbReference>
<proteinExistence type="inferred from homology"/>
<dbReference type="SUPFAM" id="SSF55874">
    <property type="entry name" value="ATPase domain of HSP90 chaperone/DNA topoisomerase II/histidine kinase"/>
    <property type="match status" value="1"/>
</dbReference>
<dbReference type="InterPro" id="IPR001154">
    <property type="entry name" value="TopoII_euk"/>
</dbReference>
<name>D6WF48_TRICA</name>
<comment type="subunit">
    <text evidence="15">Homodimer.</text>
</comment>
<evidence type="ECO:0000256" key="13">
    <source>
        <dbReference type="ARBA" id="ARBA00023235"/>
    </source>
</evidence>
<comment type="cofactor">
    <cofactor evidence="2">
        <name>Ca(2+)</name>
        <dbReference type="ChEBI" id="CHEBI:29108"/>
    </cofactor>
</comment>
<dbReference type="OMA" id="TWTQDFK"/>
<dbReference type="GO" id="GO:0046872">
    <property type="term" value="F:metal ion binding"/>
    <property type="evidence" value="ECO:0007669"/>
    <property type="project" value="UniProtKB-KW"/>
</dbReference>
<dbReference type="PROSITE" id="PS50880">
    <property type="entry name" value="TOPRIM"/>
    <property type="match status" value="1"/>
</dbReference>
<evidence type="ECO:0000256" key="5">
    <source>
        <dbReference type="ARBA" id="ARBA00012895"/>
    </source>
</evidence>
<dbReference type="HOGENOM" id="CLU_001935_1_0_1"/>
<keyword evidence="12 14" id="KW-0238">DNA-binding</keyword>
<dbReference type="CDD" id="cd03481">
    <property type="entry name" value="TopoIIA_Trans_ScTopoIIA"/>
    <property type="match status" value="1"/>
</dbReference>
<evidence type="ECO:0000256" key="4">
    <source>
        <dbReference type="ARBA" id="ARBA00011080"/>
    </source>
</evidence>
<evidence type="ECO:0000256" key="6">
    <source>
        <dbReference type="ARBA" id="ARBA00019635"/>
    </source>
</evidence>
<dbReference type="PROSITE" id="PS52040">
    <property type="entry name" value="TOPO_IIA"/>
    <property type="match status" value="1"/>
</dbReference>
<dbReference type="InterPro" id="IPR050634">
    <property type="entry name" value="DNA_Topoisomerase_II"/>
</dbReference>
<dbReference type="SUPFAM" id="SSF56719">
    <property type="entry name" value="Type II DNA topoisomerase"/>
    <property type="match status" value="1"/>
</dbReference>
<dbReference type="GO" id="GO:0003677">
    <property type="term" value="F:DNA binding"/>
    <property type="evidence" value="ECO:0007669"/>
    <property type="project" value="UniProtKB-UniRule"/>
</dbReference>
<reference evidence="19 20" key="1">
    <citation type="journal article" date="2008" name="Nature">
        <title>The genome of the model beetle and pest Tribolium castaneum.</title>
        <authorList>
            <consortium name="Tribolium Genome Sequencing Consortium"/>
            <person name="Richards S."/>
            <person name="Gibbs R.A."/>
            <person name="Weinstock G.M."/>
            <person name="Brown S.J."/>
            <person name="Denell R."/>
            <person name="Beeman R.W."/>
            <person name="Gibbs R."/>
            <person name="Beeman R.W."/>
            <person name="Brown S.J."/>
            <person name="Bucher G."/>
            <person name="Friedrich M."/>
            <person name="Grimmelikhuijzen C.J."/>
            <person name="Klingler M."/>
            <person name="Lorenzen M."/>
            <person name="Richards S."/>
            <person name="Roth S."/>
            <person name="Schroder R."/>
            <person name="Tautz D."/>
            <person name="Zdobnov E.M."/>
            <person name="Muzny D."/>
            <person name="Gibbs R.A."/>
            <person name="Weinstock G.M."/>
            <person name="Attaway T."/>
            <person name="Bell S."/>
            <person name="Buhay C.J."/>
            <person name="Chandrabose M.N."/>
            <person name="Chavez D."/>
            <person name="Clerk-Blankenburg K.P."/>
            <person name="Cree A."/>
            <person name="Dao M."/>
            <person name="Davis C."/>
            <person name="Chacko J."/>
            <person name="Dinh H."/>
            <person name="Dugan-Rocha S."/>
            <person name="Fowler G."/>
            <person name="Garner T.T."/>
            <person name="Garnes J."/>
            <person name="Gnirke A."/>
            <person name="Hawes A."/>
            <person name="Hernandez J."/>
            <person name="Hines S."/>
            <person name="Holder M."/>
            <person name="Hume J."/>
            <person name="Jhangiani S.N."/>
            <person name="Joshi V."/>
            <person name="Khan Z.M."/>
            <person name="Jackson L."/>
            <person name="Kovar C."/>
            <person name="Kowis A."/>
            <person name="Lee S."/>
            <person name="Lewis L.R."/>
            <person name="Margolis J."/>
            <person name="Morgan M."/>
            <person name="Nazareth L.V."/>
            <person name="Nguyen N."/>
            <person name="Okwuonu G."/>
            <person name="Parker D."/>
            <person name="Richards S."/>
            <person name="Ruiz S.J."/>
            <person name="Santibanez J."/>
            <person name="Savard J."/>
            <person name="Scherer S.E."/>
            <person name="Schneider B."/>
            <person name="Sodergren E."/>
            <person name="Tautz D."/>
            <person name="Vattahil S."/>
            <person name="Villasana D."/>
            <person name="White C.S."/>
            <person name="Wright R."/>
            <person name="Park Y."/>
            <person name="Beeman R.W."/>
            <person name="Lord J."/>
            <person name="Oppert B."/>
            <person name="Lorenzen M."/>
            <person name="Brown S."/>
            <person name="Wang L."/>
            <person name="Savard J."/>
            <person name="Tautz D."/>
            <person name="Richards S."/>
            <person name="Weinstock G."/>
            <person name="Gibbs R.A."/>
            <person name="Liu Y."/>
            <person name="Worley K."/>
            <person name="Weinstock G."/>
            <person name="Elsik C.G."/>
            <person name="Reese J.T."/>
            <person name="Elhaik E."/>
            <person name="Landan G."/>
            <person name="Graur D."/>
            <person name="Arensburger P."/>
            <person name="Atkinson P."/>
            <person name="Beeman R.W."/>
            <person name="Beidler J."/>
            <person name="Brown S.J."/>
            <person name="Demuth J.P."/>
            <person name="Drury D.W."/>
            <person name="Du Y.Z."/>
            <person name="Fujiwara H."/>
            <person name="Lorenzen M."/>
            <person name="Maselli V."/>
            <person name="Osanai M."/>
            <person name="Park Y."/>
            <person name="Robertson H.M."/>
            <person name="Tu Z."/>
            <person name="Wang J.J."/>
            <person name="Wang S."/>
            <person name="Richards S."/>
            <person name="Song H."/>
            <person name="Zhang L."/>
            <person name="Sodergren E."/>
            <person name="Werner D."/>
            <person name="Stanke M."/>
            <person name="Morgenstern B."/>
            <person name="Solovyev V."/>
            <person name="Kosarev P."/>
            <person name="Brown G."/>
            <person name="Chen H.C."/>
            <person name="Ermolaeva O."/>
            <person name="Hlavina W."/>
            <person name="Kapustin Y."/>
            <person name="Kiryutin B."/>
            <person name="Kitts P."/>
            <person name="Maglott D."/>
            <person name="Pruitt K."/>
            <person name="Sapojnikov V."/>
            <person name="Souvorov A."/>
            <person name="Mackey A.J."/>
            <person name="Waterhouse R.M."/>
            <person name="Wyder S."/>
            <person name="Zdobnov E.M."/>
            <person name="Zdobnov E.M."/>
            <person name="Wyder S."/>
            <person name="Kriventseva E.V."/>
            <person name="Kadowaki T."/>
            <person name="Bork P."/>
            <person name="Aranda M."/>
            <person name="Bao R."/>
            <person name="Beermann A."/>
            <person name="Berns N."/>
            <person name="Bolognesi R."/>
            <person name="Bonneton F."/>
            <person name="Bopp D."/>
            <person name="Brown S.J."/>
            <person name="Bucher G."/>
            <person name="Butts T."/>
            <person name="Chaumot A."/>
            <person name="Denell R.E."/>
            <person name="Ferrier D.E."/>
            <person name="Friedrich M."/>
            <person name="Gordon C.M."/>
            <person name="Jindra M."/>
            <person name="Klingler M."/>
            <person name="Lan Q."/>
            <person name="Lattorff H.M."/>
            <person name="Laudet V."/>
            <person name="von Levetsow C."/>
            <person name="Liu Z."/>
            <person name="Lutz R."/>
            <person name="Lynch J.A."/>
            <person name="da Fonseca R.N."/>
            <person name="Posnien N."/>
            <person name="Reuter R."/>
            <person name="Roth S."/>
            <person name="Savard J."/>
            <person name="Schinko J.B."/>
            <person name="Schmitt C."/>
            <person name="Schoppmeier M."/>
            <person name="Schroder R."/>
            <person name="Shippy T.D."/>
            <person name="Simonnet F."/>
            <person name="Marques-Souza H."/>
            <person name="Tautz D."/>
            <person name="Tomoyasu Y."/>
            <person name="Trauner J."/>
            <person name="Van der Zee M."/>
            <person name="Vervoort M."/>
            <person name="Wittkopp N."/>
            <person name="Wimmer E.A."/>
            <person name="Yang X."/>
            <person name="Jones A.K."/>
            <person name="Sattelle D.B."/>
            <person name="Ebert P.R."/>
            <person name="Nelson D."/>
            <person name="Scott J.G."/>
            <person name="Beeman R.W."/>
            <person name="Muthukrishnan S."/>
            <person name="Kramer K.J."/>
            <person name="Arakane Y."/>
            <person name="Beeman R.W."/>
            <person name="Zhu Q."/>
            <person name="Hogenkamp D."/>
            <person name="Dixit R."/>
            <person name="Oppert B."/>
            <person name="Jiang H."/>
            <person name="Zou Z."/>
            <person name="Marshall J."/>
            <person name="Elpidina E."/>
            <person name="Vinokurov K."/>
            <person name="Oppert C."/>
            <person name="Zou Z."/>
            <person name="Evans J."/>
            <person name="Lu Z."/>
            <person name="Zhao P."/>
            <person name="Sumathipala N."/>
            <person name="Altincicek B."/>
            <person name="Vilcinskas A."/>
            <person name="Williams M."/>
            <person name="Hultmark D."/>
            <person name="Hetru C."/>
            <person name="Jiang H."/>
            <person name="Grimmelikhuijzen C.J."/>
            <person name="Hauser F."/>
            <person name="Cazzamali G."/>
            <person name="Williamson M."/>
            <person name="Park Y."/>
            <person name="Li B."/>
            <person name="Tanaka Y."/>
            <person name="Predel R."/>
            <person name="Neupert S."/>
            <person name="Schachtner J."/>
            <person name="Verleyen P."/>
            <person name="Raible F."/>
            <person name="Bork P."/>
            <person name="Friedrich M."/>
            <person name="Walden K.K."/>
            <person name="Robertson H.M."/>
            <person name="Angeli S."/>
            <person name="Foret S."/>
            <person name="Bucher G."/>
            <person name="Schuetz S."/>
            <person name="Maleszka R."/>
            <person name="Wimmer E.A."/>
            <person name="Beeman R.W."/>
            <person name="Lorenzen M."/>
            <person name="Tomoyasu Y."/>
            <person name="Miller S.C."/>
            <person name="Grossmann D."/>
            <person name="Bucher G."/>
        </authorList>
    </citation>
    <scope>NUCLEOTIDE SEQUENCE [LARGE SCALE GENOMIC DNA]</scope>
    <source>
        <strain evidence="19 20">Georgia GA2</strain>
    </source>
</reference>
<dbReference type="GO" id="GO:0003918">
    <property type="term" value="F:DNA topoisomerase type II (double strand cut, ATP-hydrolyzing) activity"/>
    <property type="evidence" value="ECO:0000318"/>
    <property type="project" value="GO_Central"/>
</dbReference>
<evidence type="ECO:0000256" key="15">
    <source>
        <dbReference type="RuleBase" id="RU362094"/>
    </source>
</evidence>
<dbReference type="Pfam" id="PF16898">
    <property type="entry name" value="TOPRIM_C"/>
    <property type="match status" value="1"/>
</dbReference>
<keyword evidence="13 14" id="KW-0413">Isomerase</keyword>
<feature type="compositionally biased region" description="Basic and acidic residues" evidence="16">
    <location>
        <begin position="1482"/>
        <end position="1491"/>
    </location>
</feature>
<comment type="function">
    <text evidence="15">Control of topological states of DNA by transient breakage and subsequent rejoining of DNA strands. Topoisomerase II makes double-strand breaks.</text>
</comment>
<evidence type="ECO:0000256" key="12">
    <source>
        <dbReference type="ARBA" id="ARBA00023125"/>
    </source>
</evidence>
<dbReference type="eggNOG" id="KOG0355">
    <property type="taxonomic scope" value="Eukaryota"/>
</dbReference>
<accession>D6WF48</accession>
<reference evidence="19 20" key="2">
    <citation type="journal article" date="2010" name="Nucleic Acids Res.">
        <title>BeetleBase in 2010: revisions to provide comprehensive genomic information for Tribolium castaneum.</title>
        <authorList>
            <person name="Kim H.S."/>
            <person name="Murphy T."/>
            <person name="Xia J."/>
            <person name="Caragea D."/>
            <person name="Park Y."/>
            <person name="Beeman R.W."/>
            <person name="Lorenzen M.D."/>
            <person name="Butcher S."/>
            <person name="Manak J.R."/>
            <person name="Brown S.J."/>
        </authorList>
    </citation>
    <scope>GENOME REANNOTATION</scope>
    <source>
        <strain evidence="19 20">Georgia GA2</strain>
    </source>
</reference>
<dbReference type="Pfam" id="PF02518">
    <property type="entry name" value="HATPase_c"/>
    <property type="match status" value="1"/>
</dbReference>
<dbReference type="SMART" id="SM00434">
    <property type="entry name" value="TOP4c"/>
    <property type="match status" value="1"/>
</dbReference>
<dbReference type="InterPro" id="IPR036890">
    <property type="entry name" value="HATPase_C_sf"/>
</dbReference>
<dbReference type="Gene3D" id="1.10.268.10">
    <property type="entry name" value="Topoisomerase, domain 3"/>
    <property type="match status" value="1"/>
</dbReference>
<dbReference type="PANTHER" id="PTHR10169">
    <property type="entry name" value="DNA TOPOISOMERASE/GYRASE"/>
    <property type="match status" value="1"/>
</dbReference>
<dbReference type="SMART" id="SM00433">
    <property type="entry name" value="TOP2c"/>
    <property type="match status" value="1"/>
</dbReference>
<dbReference type="Proteomes" id="UP000007266">
    <property type="component" value="Linkage group 3"/>
</dbReference>
<keyword evidence="20" id="KW-1185">Reference proteome</keyword>
<evidence type="ECO:0000256" key="2">
    <source>
        <dbReference type="ARBA" id="ARBA00001913"/>
    </source>
</evidence>
<dbReference type="STRING" id="7070.D6WF48"/>
<comment type="catalytic activity">
    <reaction evidence="1 14 15">
        <text>ATP-dependent breakage, passage and rejoining of double-stranded DNA.</text>
        <dbReference type="EC" id="5.6.2.2"/>
    </reaction>
</comment>
<dbReference type="CDD" id="cd03365">
    <property type="entry name" value="TOPRIM_TopoIIA"/>
    <property type="match status" value="1"/>
</dbReference>
<dbReference type="InterPro" id="IPR034157">
    <property type="entry name" value="TOPRIM_TopoII"/>
</dbReference>
<comment type="cofactor">
    <cofactor evidence="3">
        <name>Mg(2+)</name>
        <dbReference type="ChEBI" id="CHEBI:18420"/>
    </cofactor>
</comment>
<dbReference type="Gene3D" id="3.30.565.10">
    <property type="entry name" value="Histidine kinase-like ATPase, C-terminal domain"/>
    <property type="match status" value="1"/>
</dbReference>
<dbReference type="CDD" id="cd16930">
    <property type="entry name" value="HATPase_TopII-like"/>
    <property type="match status" value="1"/>
</dbReference>
<evidence type="ECO:0000256" key="10">
    <source>
        <dbReference type="ARBA" id="ARBA00022842"/>
    </source>
</evidence>
<evidence type="ECO:0000259" key="18">
    <source>
        <dbReference type="PROSITE" id="PS52040"/>
    </source>
</evidence>
<feature type="active site" description="O-(5'-phospho-DNA)-tyrosine intermediate" evidence="14">
    <location>
        <position position="819"/>
    </location>
</feature>
<dbReference type="GO" id="GO:0000712">
    <property type="term" value="P:resolution of meiotic recombination intermediates"/>
    <property type="evidence" value="ECO:0000318"/>
    <property type="project" value="GO_Central"/>
</dbReference>
<dbReference type="InterPro" id="IPR031660">
    <property type="entry name" value="TOPRIM_C"/>
</dbReference>
<keyword evidence="11 14" id="KW-0799">Topoisomerase</keyword>
<feature type="compositionally biased region" description="Polar residues" evidence="16">
    <location>
        <begin position="1407"/>
        <end position="1418"/>
    </location>
</feature>
<evidence type="ECO:0000256" key="14">
    <source>
        <dbReference type="PROSITE-ProRule" id="PRU01384"/>
    </source>
</evidence>
<dbReference type="FunFam" id="3.40.50.670:FF:000001">
    <property type="entry name" value="DNA topoisomerase 2"/>
    <property type="match status" value="2"/>
</dbReference>
<dbReference type="InParanoid" id="D6WF48"/>
<dbReference type="InterPro" id="IPR006171">
    <property type="entry name" value="TOPRIM_dom"/>
</dbReference>
<feature type="region of interest" description="Disordered" evidence="16">
    <location>
        <begin position="1291"/>
        <end position="1557"/>
    </location>
</feature>
<dbReference type="GO" id="GO:0000819">
    <property type="term" value="P:sister chromatid segregation"/>
    <property type="evidence" value="ECO:0000318"/>
    <property type="project" value="GO_Central"/>
</dbReference>
<feature type="region of interest" description="Disordered" evidence="16">
    <location>
        <begin position="1104"/>
        <end position="1142"/>
    </location>
</feature>
<dbReference type="CDD" id="cd00187">
    <property type="entry name" value="TOP4c"/>
    <property type="match status" value="1"/>
</dbReference>
<keyword evidence="10" id="KW-0460">Magnesium</keyword>
<dbReference type="FunFam" id="3.90.199.10:FF:000002">
    <property type="entry name" value="DNA topoisomerase 2"/>
    <property type="match status" value="1"/>
</dbReference>
<evidence type="ECO:0000259" key="17">
    <source>
        <dbReference type="PROSITE" id="PS50880"/>
    </source>
</evidence>
<dbReference type="Gene3D" id="3.30.230.10">
    <property type="match status" value="1"/>
</dbReference>
<feature type="region of interest" description="Disordered" evidence="16">
    <location>
        <begin position="1"/>
        <end position="42"/>
    </location>
</feature>
<feature type="region of interest" description="Disordered" evidence="16">
    <location>
        <begin position="1209"/>
        <end position="1239"/>
    </location>
</feature>
<dbReference type="InterPro" id="IPR013759">
    <property type="entry name" value="Topo_IIA_B_C"/>
</dbReference>
<dbReference type="FunFam" id="1.10.268.10:FF:000013">
    <property type="entry name" value="DNA topoisomerase 2"/>
    <property type="match status" value="1"/>
</dbReference>
<dbReference type="EC" id="5.6.2.2" evidence="5 15"/>
<evidence type="ECO:0000256" key="9">
    <source>
        <dbReference type="ARBA" id="ARBA00022840"/>
    </source>
</evidence>
<dbReference type="Pfam" id="PF01751">
    <property type="entry name" value="Toprim"/>
    <property type="match status" value="1"/>
</dbReference>
<dbReference type="SUPFAM" id="SSF54211">
    <property type="entry name" value="Ribosomal protein S5 domain 2-like"/>
    <property type="match status" value="1"/>
</dbReference>
<dbReference type="InterPro" id="IPR001241">
    <property type="entry name" value="Topo_IIA"/>
</dbReference>
<dbReference type="PRINTS" id="PR00418">
    <property type="entry name" value="TPI2FAMILY"/>
</dbReference>
<dbReference type="FunCoup" id="D6WF48">
    <property type="interactions" value="1242"/>
</dbReference>
<keyword evidence="8 15" id="KW-0547">Nucleotide-binding</keyword>
<keyword evidence="7" id="KW-0479">Metal-binding</keyword>
<evidence type="ECO:0000256" key="1">
    <source>
        <dbReference type="ARBA" id="ARBA00000185"/>
    </source>
</evidence>
<feature type="domain" description="Toprim" evidence="17">
    <location>
        <begin position="469"/>
        <end position="586"/>
    </location>
</feature>
<dbReference type="GO" id="GO:0006265">
    <property type="term" value="P:DNA topological change"/>
    <property type="evidence" value="ECO:0007669"/>
    <property type="project" value="UniProtKB-UniRule"/>
</dbReference>
<keyword evidence="9 15" id="KW-0067">ATP-binding</keyword>
<feature type="compositionally biased region" description="Basic and acidic residues" evidence="16">
    <location>
        <begin position="1442"/>
        <end position="1461"/>
    </location>
</feature>
<dbReference type="PRINTS" id="PR01158">
    <property type="entry name" value="TOPISMRASEII"/>
</dbReference>
<dbReference type="InterPro" id="IPR014721">
    <property type="entry name" value="Ribsml_uS5_D2-typ_fold_subgr"/>
</dbReference>
<dbReference type="FunFam" id="3.30.1360.40:FF:000003">
    <property type="entry name" value="DNA topoisomerase 2"/>
    <property type="match status" value="1"/>
</dbReference>
<dbReference type="EMBL" id="KQ971327">
    <property type="protein sequence ID" value="EFA01344.2"/>
    <property type="molecule type" value="Genomic_DNA"/>
</dbReference>
<dbReference type="Gene3D" id="3.30.1490.30">
    <property type="match status" value="1"/>
</dbReference>
<evidence type="ECO:0000256" key="8">
    <source>
        <dbReference type="ARBA" id="ARBA00022741"/>
    </source>
</evidence>
<evidence type="ECO:0000313" key="20">
    <source>
        <dbReference type="Proteomes" id="UP000007266"/>
    </source>
</evidence>